<sequence length="630" mass="68534">MRLSQYTGFLLAGAMALSVPAYAQDMTPGTLPTPDAPAVEAPASVVETPAPEIVQQQPVAPEVTAPEAAAPELAQPQPEATSPELATQASTPVAPGETVENVLNKRLSERKDEADVLAFYAARKFEPIWVADGKLNAKALGVIDRIKRADEDGLDPSAFVLPDPQATDGSPEQLVAAEIALSRAVAAFARQAQGGRMEPSTLGPLVTPEPTHPRRADVLALMAREDGAADWLDTYNPPHAGFRALKKKLAELKAAANEPVPPPPPEIPTAKKSLKPGGFDERVAVLRQRMGLPPATMEVRTADGETAEVTSRFYDPELAAAVSAFQKRQGLNADGVLGNQTVALLNEVATVVDPIPLVVVNMERWRWLPRKLGQTHIFVNVPEFMARIVRDGNTVHETRVITGSKQNPSPIFSDEMEHIIVNPAWNVPASIAIKEMLPQLQKDPTYLERQGFEVTFEGRRPQKKVVNGFWGSRMVEVQGSGIDWNSMSVEDMNRVRIRQPPGERNALGHIKFMFPNKHSVYLHDTPTRNLFAKDMRALSHGCIRVQDPFKLADVLLEDTGLDGTKLKGMVGGGEERRIDLAHKIPIHIAYFTAEVASDDTLLTRPDVYGTDKKMKAALGLGGQVQASAKH</sequence>
<dbReference type="InterPro" id="IPR045380">
    <property type="entry name" value="LD_TPept_scaffold_dom"/>
</dbReference>
<dbReference type="GO" id="GO:0004180">
    <property type="term" value="F:carboxypeptidase activity"/>
    <property type="evidence" value="ECO:0007669"/>
    <property type="project" value="UniProtKB-ARBA"/>
</dbReference>
<dbReference type="AlphaFoldDB" id="A0A6S6QPY5"/>
<dbReference type="GO" id="GO:0009252">
    <property type="term" value="P:peptidoglycan biosynthetic process"/>
    <property type="evidence" value="ECO:0007669"/>
    <property type="project" value="UniProtKB-UniPathway"/>
</dbReference>
<gene>
    <name evidence="11" type="ORF">IZ6_05600</name>
</gene>
<feature type="compositionally biased region" description="Low complexity" evidence="8">
    <location>
        <begin position="50"/>
        <end position="81"/>
    </location>
</feature>
<dbReference type="Pfam" id="PF03734">
    <property type="entry name" value="YkuD"/>
    <property type="match status" value="1"/>
</dbReference>
<comment type="similarity">
    <text evidence="2">Belongs to the YkuD family.</text>
</comment>
<dbReference type="Pfam" id="PF01471">
    <property type="entry name" value="PG_binding_1"/>
    <property type="match status" value="1"/>
</dbReference>
<dbReference type="InterPro" id="IPR036366">
    <property type="entry name" value="PGBDSf"/>
</dbReference>
<organism evidence="11 12">
    <name type="scientific">Terrihabitans soli</name>
    <dbReference type="NCBI Taxonomy" id="708113"/>
    <lineage>
        <taxon>Bacteria</taxon>
        <taxon>Pseudomonadati</taxon>
        <taxon>Pseudomonadota</taxon>
        <taxon>Alphaproteobacteria</taxon>
        <taxon>Hyphomicrobiales</taxon>
        <taxon>Terrihabitans</taxon>
    </lineage>
</organism>
<feature type="active site" description="Nucleophile" evidence="7">
    <location>
        <position position="542"/>
    </location>
</feature>
<feature type="chain" id="PRO_5028341503" evidence="9">
    <location>
        <begin position="24"/>
        <end position="630"/>
    </location>
</feature>
<dbReference type="Gene3D" id="1.10.101.10">
    <property type="entry name" value="PGBD-like superfamily/PGBD"/>
    <property type="match status" value="1"/>
</dbReference>
<feature type="active site" description="Proton donor/acceptor" evidence="7">
    <location>
        <position position="523"/>
    </location>
</feature>
<evidence type="ECO:0000259" key="10">
    <source>
        <dbReference type="PROSITE" id="PS52029"/>
    </source>
</evidence>
<protein>
    <submittedName>
        <fullName evidence="11">Peptidoglycan-binding protein</fullName>
    </submittedName>
</protein>
<name>A0A6S6QPY5_9HYPH</name>
<reference evidence="11 12" key="1">
    <citation type="submission" date="2020-08" db="EMBL/GenBank/DDBJ databases">
        <title>Genome sequence of Rhizobiales bacterium strain IZ6.</title>
        <authorList>
            <person name="Nakai R."/>
            <person name="Naganuma T."/>
        </authorList>
    </citation>
    <scope>NUCLEOTIDE SEQUENCE [LARGE SCALE GENOMIC DNA]</scope>
    <source>
        <strain evidence="11 12">IZ6</strain>
    </source>
</reference>
<dbReference type="SUPFAM" id="SSF47090">
    <property type="entry name" value="PGBD-like"/>
    <property type="match status" value="1"/>
</dbReference>
<dbReference type="SUPFAM" id="SSF141523">
    <property type="entry name" value="L,D-transpeptidase catalytic domain-like"/>
    <property type="match status" value="1"/>
</dbReference>
<accession>A0A6S6QPY5</accession>
<evidence type="ECO:0000313" key="12">
    <source>
        <dbReference type="Proteomes" id="UP000515317"/>
    </source>
</evidence>
<dbReference type="Pfam" id="PF20142">
    <property type="entry name" value="Scaffold"/>
    <property type="match status" value="1"/>
</dbReference>
<feature type="signal peptide" evidence="9">
    <location>
        <begin position="1"/>
        <end position="23"/>
    </location>
</feature>
<keyword evidence="5 7" id="KW-0573">Peptidoglycan synthesis</keyword>
<keyword evidence="4 7" id="KW-0133">Cell shape</keyword>
<dbReference type="InterPro" id="IPR052905">
    <property type="entry name" value="LD-transpeptidase_YkuD-like"/>
</dbReference>
<dbReference type="EMBL" id="AP023361">
    <property type="protein sequence ID" value="BCJ89825.1"/>
    <property type="molecule type" value="Genomic_DNA"/>
</dbReference>
<dbReference type="InterPro" id="IPR005490">
    <property type="entry name" value="LD_TPept_cat_dom"/>
</dbReference>
<evidence type="ECO:0000256" key="3">
    <source>
        <dbReference type="ARBA" id="ARBA00022679"/>
    </source>
</evidence>
<dbReference type="UniPathway" id="UPA00219"/>
<dbReference type="GO" id="GO:0016740">
    <property type="term" value="F:transferase activity"/>
    <property type="evidence" value="ECO:0007669"/>
    <property type="project" value="UniProtKB-KW"/>
</dbReference>
<evidence type="ECO:0000256" key="6">
    <source>
        <dbReference type="ARBA" id="ARBA00023316"/>
    </source>
</evidence>
<feature type="domain" description="L,D-TPase catalytic" evidence="10">
    <location>
        <begin position="375"/>
        <end position="569"/>
    </location>
</feature>
<evidence type="ECO:0000256" key="5">
    <source>
        <dbReference type="ARBA" id="ARBA00022984"/>
    </source>
</evidence>
<evidence type="ECO:0000313" key="11">
    <source>
        <dbReference type="EMBL" id="BCJ89825.1"/>
    </source>
</evidence>
<dbReference type="GO" id="GO:0071555">
    <property type="term" value="P:cell wall organization"/>
    <property type="evidence" value="ECO:0007669"/>
    <property type="project" value="UniProtKB-UniRule"/>
</dbReference>
<evidence type="ECO:0000256" key="8">
    <source>
        <dbReference type="SAM" id="MobiDB-lite"/>
    </source>
</evidence>
<dbReference type="InterPro" id="IPR036365">
    <property type="entry name" value="PGBD-like_sf"/>
</dbReference>
<dbReference type="InterPro" id="IPR002477">
    <property type="entry name" value="Peptidoglycan-bd-like"/>
</dbReference>
<keyword evidence="3" id="KW-0808">Transferase</keyword>
<keyword evidence="9" id="KW-0732">Signal</keyword>
<evidence type="ECO:0000256" key="4">
    <source>
        <dbReference type="ARBA" id="ARBA00022960"/>
    </source>
</evidence>
<dbReference type="InterPro" id="IPR038063">
    <property type="entry name" value="Transpep_catalytic_dom"/>
</dbReference>
<keyword evidence="6 7" id="KW-0961">Cell wall biogenesis/degradation</keyword>
<evidence type="ECO:0000256" key="9">
    <source>
        <dbReference type="SAM" id="SignalP"/>
    </source>
</evidence>
<dbReference type="PROSITE" id="PS52029">
    <property type="entry name" value="LD_TPASE"/>
    <property type="match status" value="1"/>
</dbReference>
<evidence type="ECO:0000256" key="7">
    <source>
        <dbReference type="PROSITE-ProRule" id="PRU01373"/>
    </source>
</evidence>
<dbReference type="PANTHER" id="PTHR41533">
    <property type="entry name" value="L,D-TRANSPEPTIDASE HI_1667-RELATED"/>
    <property type="match status" value="1"/>
</dbReference>
<evidence type="ECO:0000256" key="2">
    <source>
        <dbReference type="ARBA" id="ARBA00005992"/>
    </source>
</evidence>
<dbReference type="Gene3D" id="2.40.440.10">
    <property type="entry name" value="L,D-transpeptidase catalytic domain-like"/>
    <property type="match status" value="1"/>
</dbReference>
<dbReference type="PANTHER" id="PTHR41533:SF2">
    <property type="entry name" value="BLR7131 PROTEIN"/>
    <property type="match status" value="1"/>
</dbReference>
<dbReference type="CDD" id="cd16913">
    <property type="entry name" value="YkuD_like"/>
    <property type="match status" value="1"/>
</dbReference>
<proteinExistence type="inferred from homology"/>
<evidence type="ECO:0000256" key="1">
    <source>
        <dbReference type="ARBA" id="ARBA00004752"/>
    </source>
</evidence>
<dbReference type="RefSeq" id="WP_222876507.1">
    <property type="nucleotide sequence ID" value="NZ_AP023361.1"/>
</dbReference>
<dbReference type="Proteomes" id="UP000515317">
    <property type="component" value="Chromosome"/>
</dbReference>
<keyword evidence="12" id="KW-1185">Reference proteome</keyword>
<dbReference type="GO" id="GO:0008360">
    <property type="term" value="P:regulation of cell shape"/>
    <property type="evidence" value="ECO:0007669"/>
    <property type="project" value="UniProtKB-UniRule"/>
</dbReference>
<comment type="pathway">
    <text evidence="1 7">Cell wall biogenesis; peptidoglycan biosynthesis.</text>
</comment>
<feature type="region of interest" description="Disordered" evidence="8">
    <location>
        <begin position="50"/>
        <end position="95"/>
    </location>
</feature>
<dbReference type="KEGG" id="tso:IZ6_05600"/>